<accession>A0ABR8R9R9</accession>
<dbReference type="EMBL" id="JACSQO010000004">
    <property type="protein sequence ID" value="MBD7944459.1"/>
    <property type="molecule type" value="Genomic_DNA"/>
</dbReference>
<feature type="domain" description="N-acetyltransferase" evidence="3">
    <location>
        <begin position="6"/>
        <end position="159"/>
    </location>
</feature>
<organism evidence="4 5">
    <name type="scientific">Psychrobacillus faecigallinarum</name>
    <dbReference type="NCBI Taxonomy" id="2762235"/>
    <lineage>
        <taxon>Bacteria</taxon>
        <taxon>Bacillati</taxon>
        <taxon>Bacillota</taxon>
        <taxon>Bacilli</taxon>
        <taxon>Bacillales</taxon>
        <taxon>Bacillaceae</taxon>
        <taxon>Psychrobacillus</taxon>
    </lineage>
</organism>
<name>A0ABR8R9R9_9BACI</name>
<comment type="caution">
    <text evidence="4">The sequence shown here is derived from an EMBL/GenBank/DDBJ whole genome shotgun (WGS) entry which is preliminary data.</text>
</comment>
<evidence type="ECO:0000256" key="2">
    <source>
        <dbReference type="ARBA" id="ARBA00023315"/>
    </source>
</evidence>
<dbReference type="PANTHER" id="PTHR43072">
    <property type="entry name" value="N-ACETYLTRANSFERASE"/>
    <property type="match status" value="1"/>
</dbReference>
<keyword evidence="5" id="KW-1185">Reference proteome</keyword>
<evidence type="ECO:0000313" key="5">
    <source>
        <dbReference type="Proteomes" id="UP000640786"/>
    </source>
</evidence>
<dbReference type="Gene3D" id="3.40.630.30">
    <property type="match status" value="1"/>
</dbReference>
<keyword evidence="1" id="KW-0808">Transferase</keyword>
<dbReference type="Pfam" id="PF00583">
    <property type="entry name" value="Acetyltransf_1"/>
    <property type="match status" value="1"/>
</dbReference>
<sequence>MNHKETVIRKMTEDDWDDVREIFIEGIQTGNATFQTEAPTWEEWDASHTAKCRFVVTFKEKVVGWAALSPISSRKAFSGVAEVSIYLSGSSTGMGNGGKLLKNLIEDSEQQEFWTIQSMIFPENEGSIHLHRKHSFEIVGTRKKIGKLNGVWRDVVLLERRSSLIGRE</sequence>
<evidence type="ECO:0000259" key="3">
    <source>
        <dbReference type="PROSITE" id="PS51186"/>
    </source>
</evidence>
<dbReference type="RefSeq" id="WP_191697106.1">
    <property type="nucleotide sequence ID" value="NZ_JACSQO010000004.1"/>
</dbReference>
<gene>
    <name evidence="4" type="ORF">H9650_10060</name>
</gene>
<dbReference type="PROSITE" id="PS51186">
    <property type="entry name" value="GNAT"/>
    <property type="match status" value="1"/>
</dbReference>
<dbReference type="SUPFAM" id="SSF55729">
    <property type="entry name" value="Acyl-CoA N-acyltransferases (Nat)"/>
    <property type="match status" value="1"/>
</dbReference>
<protein>
    <submittedName>
        <fullName evidence="4">N-acetyltransferase</fullName>
    </submittedName>
</protein>
<dbReference type="InterPro" id="IPR016181">
    <property type="entry name" value="Acyl_CoA_acyltransferase"/>
</dbReference>
<dbReference type="Proteomes" id="UP000640786">
    <property type="component" value="Unassembled WGS sequence"/>
</dbReference>
<proteinExistence type="predicted"/>
<reference evidence="4 5" key="1">
    <citation type="submission" date="2020-08" db="EMBL/GenBank/DDBJ databases">
        <title>A Genomic Blueprint of the Chicken Gut Microbiome.</title>
        <authorList>
            <person name="Gilroy R."/>
            <person name="Ravi A."/>
            <person name="Getino M."/>
            <person name="Pursley I."/>
            <person name="Horton D.L."/>
            <person name="Alikhan N.-F."/>
            <person name="Baker D."/>
            <person name="Gharbi K."/>
            <person name="Hall N."/>
            <person name="Watson M."/>
            <person name="Adriaenssens E.M."/>
            <person name="Foster-Nyarko E."/>
            <person name="Jarju S."/>
            <person name="Secka A."/>
            <person name="Antonio M."/>
            <person name="Oren A."/>
            <person name="Chaudhuri R."/>
            <person name="La Ragione R.M."/>
            <person name="Hildebrand F."/>
            <person name="Pallen M.J."/>
        </authorList>
    </citation>
    <scope>NUCLEOTIDE SEQUENCE [LARGE SCALE GENOMIC DNA]</scope>
    <source>
        <strain evidence="4 5">Sa2BUA9</strain>
    </source>
</reference>
<evidence type="ECO:0000313" key="4">
    <source>
        <dbReference type="EMBL" id="MBD7944459.1"/>
    </source>
</evidence>
<evidence type="ECO:0000256" key="1">
    <source>
        <dbReference type="ARBA" id="ARBA00022679"/>
    </source>
</evidence>
<keyword evidence="2" id="KW-0012">Acyltransferase</keyword>
<dbReference type="PANTHER" id="PTHR43072:SF23">
    <property type="entry name" value="UPF0039 PROTEIN C11D3.02C"/>
    <property type="match status" value="1"/>
</dbReference>
<dbReference type="InterPro" id="IPR000182">
    <property type="entry name" value="GNAT_dom"/>
</dbReference>